<dbReference type="Proteomes" id="UP000559809">
    <property type="component" value="Unassembled WGS sequence"/>
</dbReference>
<dbReference type="InterPro" id="IPR008168">
    <property type="entry name" value="Cyt_C_IC"/>
</dbReference>
<evidence type="ECO:0000256" key="6">
    <source>
        <dbReference type="PROSITE-ProRule" id="PRU00433"/>
    </source>
</evidence>
<dbReference type="GO" id="GO:0020037">
    <property type="term" value="F:heme binding"/>
    <property type="evidence" value="ECO:0007669"/>
    <property type="project" value="InterPro"/>
</dbReference>
<dbReference type="Pfam" id="PF00034">
    <property type="entry name" value="Cytochrom_C"/>
    <property type="match status" value="1"/>
</dbReference>
<evidence type="ECO:0000313" key="8">
    <source>
        <dbReference type="EMBL" id="NYT47803.1"/>
    </source>
</evidence>
<evidence type="ECO:0000256" key="2">
    <source>
        <dbReference type="ARBA" id="ARBA00022617"/>
    </source>
</evidence>
<dbReference type="InterPro" id="IPR051459">
    <property type="entry name" value="Cytochrome_c-type_DH"/>
</dbReference>
<name>A0A853FT70_9BURK</name>
<evidence type="ECO:0000256" key="1">
    <source>
        <dbReference type="ARBA" id="ARBA00022448"/>
    </source>
</evidence>
<dbReference type="InterPro" id="IPR009056">
    <property type="entry name" value="Cyt_c-like_dom"/>
</dbReference>
<protein>
    <submittedName>
        <fullName evidence="8">C-type cytochrome</fullName>
    </submittedName>
</protein>
<keyword evidence="3 6" id="KW-0479">Metal-binding</keyword>
<feature type="domain" description="Cytochrome c" evidence="7">
    <location>
        <begin position="40"/>
        <end position="140"/>
    </location>
</feature>
<dbReference type="AlphaFoldDB" id="A0A853FT70"/>
<dbReference type="PANTHER" id="PTHR35008">
    <property type="entry name" value="BLL4482 PROTEIN-RELATED"/>
    <property type="match status" value="1"/>
</dbReference>
<dbReference type="InterPro" id="IPR036909">
    <property type="entry name" value="Cyt_c-like_dom_sf"/>
</dbReference>
<evidence type="ECO:0000256" key="3">
    <source>
        <dbReference type="ARBA" id="ARBA00022723"/>
    </source>
</evidence>
<keyword evidence="9" id="KW-1185">Reference proteome</keyword>
<proteinExistence type="predicted"/>
<reference evidence="8 9" key="1">
    <citation type="submission" date="2020-07" db="EMBL/GenBank/DDBJ databases">
        <title>Taxonomic revisions and descriptions of new bacterial species based on genomic comparisons in the high-G+C-content subgroup of the family Alcaligenaceae.</title>
        <authorList>
            <person name="Szabo A."/>
            <person name="Felfoldi T."/>
        </authorList>
    </citation>
    <scope>NUCLEOTIDE SEQUENCE [LARGE SCALE GENOMIC DNA]</scope>
    <source>
        <strain evidence="8 9">LMG 24012</strain>
    </source>
</reference>
<dbReference type="PROSITE" id="PS51007">
    <property type="entry name" value="CYTC"/>
    <property type="match status" value="1"/>
</dbReference>
<dbReference type="SUPFAM" id="SSF46626">
    <property type="entry name" value="Cytochrome c"/>
    <property type="match status" value="1"/>
</dbReference>
<sequence length="157" mass="17097">MLKNGANAIVIAIFAMGLATAAFALWKAREPAFIDPSDSVMAVRGKRVYDAYCAACHAADLSGQPNWRERMGNGRLPAPPHDETGHTWHHPDSVLIDITKNGLVPGRTAPAGYESDMPAYGAVLSDEDIIAVLTYIKSTWPPEILEMQREVNRQDPG</sequence>
<keyword evidence="2 6" id="KW-0349">Heme</keyword>
<dbReference type="GO" id="GO:0005506">
    <property type="term" value="F:iron ion binding"/>
    <property type="evidence" value="ECO:0007669"/>
    <property type="project" value="InterPro"/>
</dbReference>
<organism evidence="8 9">
    <name type="scientific">Parapusillimonas granuli</name>
    <dbReference type="NCBI Taxonomy" id="380911"/>
    <lineage>
        <taxon>Bacteria</taxon>
        <taxon>Pseudomonadati</taxon>
        <taxon>Pseudomonadota</taxon>
        <taxon>Betaproteobacteria</taxon>
        <taxon>Burkholderiales</taxon>
        <taxon>Alcaligenaceae</taxon>
        <taxon>Parapusillimonas</taxon>
    </lineage>
</organism>
<evidence type="ECO:0000313" key="9">
    <source>
        <dbReference type="Proteomes" id="UP000559809"/>
    </source>
</evidence>
<gene>
    <name evidence="8" type="ORF">H0A72_00610</name>
</gene>
<dbReference type="Gene3D" id="1.10.760.10">
    <property type="entry name" value="Cytochrome c-like domain"/>
    <property type="match status" value="1"/>
</dbReference>
<dbReference type="GO" id="GO:0009055">
    <property type="term" value="F:electron transfer activity"/>
    <property type="evidence" value="ECO:0007669"/>
    <property type="project" value="InterPro"/>
</dbReference>
<evidence type="ECO:0000256" key="4">
    <source>
        <dbReference type="ARBA" id="ARBA00022982"/>
    </source>
</evidence>
<keyword evidence="5 6" id="KW-0408">Iron</keyword>
<keyword evidence="4" id="KW-0249">Electron transport</keyword>
<dbReference type="RefSeq" id="WP_180152869.1">
    <property type="nucleotide sequence ID" value="NZ_JACCEM010000001.1"/>
</dbReference>
<dbReference type="PRINTS" id="PR00605">
    <property type="entry name" value="CYTCHROMECIC"/>
</dbReference>
<evidence type="ECO:0000256" key="5">
    <source>
        <dbReference type="ARBA" id="ARBA00023004"/>
    </source>
</evidence>
<comment type="caution">
    <text evidence="8">The sequence shown here is derived from an EMBL/GenBank/DDBJ whole genome shotgun (WGS) entry which is preliminary data.</text>
</comment>
<accession>A0A853FT70</accession>
<dbReference type="EMBL" id="JACCEM010000001">
    <property type="protein sequence ID" value="NYT47803.1"/>
    <property type="molecule type" value="Genomic_DNA"/>
</dbReference>
<keyword evidence="1" id="KW-0813">Transport</keyword>
<dbReference type="PANTHER" id="PTHR35008:SF4">
    <property type="entry name" value="BLL4482 PROTEIN"/>
    <property type="match status" value="1"/>
</dbReference>
<evidence type="ECO:0000259" key="7">
    <source>
        <dbReference type="PROSITE" id="PS51007"/>
    </source>
</evidence>